<sequence length="174" mass="20199">MENLHYPIGKFIPLDKISSDQRKEWIAQLADTPNQLRFAIKDLTSAQLDTPYRPDGWSVRQVVHHLPDSHMNAYVRFKLALTEDQPTIKTYEEDRWSQLVDYQGTPIEVSLTLLASLHQRFDTLLSEMQDAEFARSYKNPESGVLTLETALGLYAWHGRHHIAHITSLRNRMGW</sequence>
<comment type="cofactor">
    <cofactor evidence="5">
        <name>Zn(2+)</name>
        <dbReference type="ChEBI" id="CHEBI:29105"/>
    </cofactor>
    <text evidence="5">Binds 1 zinc ion per subunit.</text>
</comment>
<feature type="binding site" evidence="5">
    <location>
        <position position="157"/>
    </location>
    <ligand>
        <name>Zn(2+)</name>
        <dbReference type="ChEBI" id="CHEBI:29105"/>
    </ligand>
</feature>
<dbReference type="Proteomes" id="UP000077421">
    <property type="component" value="Unassembled WGS sequence"/>
</dbReference>
<feature type="domain" description="DinB-like" evidence="6">
    <location>
        <begin position="28"/>
        <end position="165"/>
    </location>
</feature>
<feature type="binding site" evidence="5">
    <location>
        <position position="65"/>
    </location>
    <ligand>
        <name>Zn(2+)</name>
        <dbReference type="ChEBI" id="CHEBI:29105"/>
    </ligand>
</feature>
<dbReference type="HAMAP" id="MF_01256">
    <property type="entry name" value="YfiT_hydrol"/>
    <property type="match status" value="1"/>
</dbReference>
<name>A0A853KGI9_9BACL</name>
<dbReference type="InterPro" id="IPR034660">
    <property type="entry name" value="DinB/YfiT-like"/>
</dbReference>
<dbReference type="InterPro" id="IPR024775">
    <property type="entry name" value="DinB-like"/>
</dbReference>
<evidence type="ECO:0000256" key="5">
    <source>
        <dbReference type="HAMAP-Rule" id="MF_01256"/>
    </source>
</evidence>
<dbReference type="RefSeq" id="WP_067562373.1">
    <property type="nucleotide sequence ID" value="NZ_LSUQ01000009.1"/>
</dbReference>
<dbReference type="GO" id="GO:0005737">
    <property type="term" value="C:cytoplasm"/>
    <property type="evidence" value="ECO:0007669"/>
    <property type="project" value="UniProtKB-SubCell"/>
</dbReference>
<keyword evidence="1 5" id="KW-0963">Cytoplasm</keyword>
<evidence type="ECO:0000256" key="4">
    <source>
        <dbReference type="ARBA" id="ARBA00022833"/>
    </source>
</evidence>
<comment type="function">
    <text evidence="5">Possible metal-dependent hydrolase.</text>
</comment>
<proteinExistence type="inferred from homology"/>
<dbReference type="AlphaFoldDB" id="A0A853KGI9"/>
<dbReference type="SUPFAM" id="SSF109854">
    <property type="entry name" value="DinB/YfiT-like putative metalloenzymes"/>
    <property type="match status" value="1"/>
</dbReference>
<dbReference type="OrthoDB" id="9796039at2"/>
<protein>
    <recommendedName>
        <fullName evidence="5">Putative metal-dependent hydrolase AYW79_04810</fullName>
        <ecNumber evidence="5">3.-.-.-</ecNumber>
    </recommendedName>
</protein>
<keyword evidence="4 5" id="KW-0862">Zinc</keyword>
<comment type="similarity">
    <text evidence="5">Belongs to the metal hydrolase YfiT family.</text>
</comment>
<dbReference type="Pfam" id="PF12867">
    <property type="entry name" value="DinB_2"/>
    <property type="match status" value="1"/>
</dbReference>
<keyword evidence="2 5" id="KW-0479">Metal-binding</keyword>
<comment type="caution">
    <text evidence="7">The sequence shown here is derived from an EMBL/GenBank/DDBJ whole genome shotgun (WGS) entry which is preliminary data.</text>
</comment>
<dbReference type="GO" id="GO:0016787">
    <property type="term" value="F:hydrolase activity"/>
    <property type="evidence" value="ECO:0007669"/>
    <property type="project" value="UniProtKB-UniRule"/>
</dbReference>
<dbReference type="GO" id="GO:0008270">
    <property type="term" value="F:zinc ion binding"/>
    <property type="evidence" value="ECO:0007669"/>
    <property type="project" value="UniProtKB-UniRule"/>
</dbReference>
<dbReference type="Gene3D" id="1.20.120.450">
    <property type="entry name" value="dinb family like domain"/>
    <property type="match status" value="1"/>
</dbReference>
<comment type="subcellular location">
    <subcellularLocation>
        <location evidence="5">Cytoplasm</location>
    </subcellularLocation>
</comment>
<dbReference type="EC" id="3.-.-.-" evidence="5"/>
<evidence type="ECO:0000313" key="7">
    <source>
        <dbReference type="EMBL" id="OAG94510.1"/>
    </source>
</evidence>
<organism evidence="7 8">
    <name type="scientific">Ferroacidibacillus organovorans</name>
    <dbReference type="NCBI Taxonomy" id="1765683"/>
    <lineage>
        <taxon>Bacteria</taxon>
        <taxon>Bacillati</taxon>
        <taxon>Bacillota</taxon>
        <taxon>Bacilli</taxon>
        <taxon>Bacillales</taxon>
        <taxon>Alicyclobacillaceae</taxon>
        <taxon>Ferroacidibacillus</taxon>
    </lineage>
</organism>
<evidence type="ECO:0000259" key="6">
    <source>
        <dbReference type="Pfam" id="PF12867"/>
    </source>
</evidence>
<gene>
    <name evidence="7" type="ORF">AYW79_04810</name>
</gene>
<accession>A0A853KGI9</accession>
<dbReference type="EMBL" id="LSUQ01000009">
    <property type="protein sequence ID" value="OAG94510.1"/>
    <property type="molecule type" value="Genomic_DNA"/>
</dbReference>
<evidence type="ECO:0000256" key="3">
    <source>
        <dbReference type="ARBA" id="ARBA00022801"/>
    </source>
</evidence>
<dbReference type="InterPro" id="IPR023774">
    <property type="entry name" value="Put_metal_dep_hydrolase_YfiT"/>
</dbReference>
<reference evidence="7 8" key="1">
    <citation type="submission" date="2016-02" db="EMBL/GenBank/DDBJ databases">
        <title>Draft genome sequence of Acidibacillus ferrooxidans SLC66.</title>
        <authorList>
            <person name="Oliveira G."/>
            <person name="Nancucheo I."/>
            <person name="Dall'Agnol H."/>
            <person name="Johnson B."/>
            <person name="Oliveira R."/>
            <person name="Nunes G.L."/>
            <person name="Tzotzos G."/>
            <person name="Orellana S.C."/>
            <person name="Salim A.C."/>
            <person name="Araujo F.M."/>
        </authorList>
    </citation>
    <scope>NUCLEOTIDE SEQUENCE [LARGE SCALE GENOMIC DNA]</scope>
    <source>
        <strain evidence="7 8">SLC66</strain>
    </source>
</reference>
<evidence type="ECO:0000256" key="1">
    <source>
        <dbReference type="ARBA" id="ARBA00022490"/>
    </source>
</evidence>
<keyword evidence="3 5" id="KW-0378">Hydrolase</keyword>
<comment type="subunit">
    <text evidence="5">Homodimer.</text>
</comment>
<feature type="binding site" evidence="5">
    <location>
        <position position="161"/>
    </location>
    <ligand>
        <name>Zn(2+)</name>
        <dbReference type="ChEBI" id="CHEBI:29105"/>
    </ligand>
</feature>
<evidence type="ECO:0000313" key="8">
    <source>
        <dbReference type="Proteomes" id="UP000077421"/>
    </source>
</evidence>
<evidence type="ECO:0000256" key="2">
    <source>
        <dbReference type="ARBA" id="ARBA00022723"/>
    </source>
</evidence>
<dbReference type="NCBIfam" id="NF009807">
    <property type="entry name" value="PRK13291.1"/>
    <property type="match status" value="1"/>
</dbReference>